<evidence type="ECO:0000313" key="3">
    <source>
        <dbReference type="Proteomes" id="UP000611554"/>
    </source>
</evidence>
<organism evidence="2 3">
    <name type="scientific">Streptosporangium pseudovulgare</name>
    <dbReference type="NCBI Taxonomy" id="35765"/>
    <lineage>
        <taxon>Bacteria</taxon>
        <taxon>Bacillati</taxon>
        <taxon>Actinomycetota</taxon>
        <taxon>Actinomycetes</taxon>
        <taxon>Streptosporangiales</taxon>
        <taxon>Streptosporangiaceae</taxon>
        <taxon>Streptosporangium</taxon>
    </lineage>
</organism>
<evidence type="ECO:0000256" key="1">
    <source>
        <dbReference type="SAM" id="MobiDB-lite"/>
    </source>
</evidence>
<comment type="caution">
    <text evidence="2">The sequence shown here is derived from an EMBL/GenBank/DDBJ whole genome shotgun (WGS) entry which is preliminary data.</text>
</comment>
<sequence>MWEYGGSLVMWAVLPYQGPGTGKWGLSGSAAAVREDVPRDVAVPMRHHLAHQPIRGLGSVRLVRTAGEVDHTQPEPSPEYLQARLSDEPKAGGQTK</sequence>
<keyword evidence="3" id="KW-1185">Reference proteome</keyword>
<gene>
    <name evidence="2" type="ORF">GCM10010140_44040</name>
</gene>
<dbReference type="EMBL" id="BMQJ01000011">
    <property type="protein sequence ID" value="GGQ09076.1"/>
    <property type="molecule type" value="Genomic_DNA"/>
</dbReference>
<dbReference type="Proteomes" id="UP000611554">
    <property type="component" value="Unassembled WGS sequence"/>
</dbReference>
<name>A0ABQ2R3L2_9ACTN</name>
<reference evidence="3" key="1">
    <citation type="journal article" date="2019" name="Int. J. Syst. Evol. Microbiol.">
        <title>The Global Catalogue of Microorganisms (GCM) 10K type strain sequencing project: providing services to taxonomists for standard genome sequencing and annotation.</title>
        <authorList>
            <consortium name="The Broad Institute Genomics Platform"/>
            <consortium name="The Broad Institute Genome Sequencing Center for Infectious Disease"/>
            <person name="Wu L."/>
            <person name="Ma J."/>
        </authorList>
    </citation>
    <scope>NUCLEOTIDE SEQUENCE [LARGE SCALE GENOMIC DNA]</scope>
    <source>
        <strain evidence="3">JCM 3115</strain>
    </source>
</reference>
<proteinExistence type="predicted"/>
<protein>
    <submittedName>
        <fullName evidence="2">Uncharacterized protein</fullName>
    </submittedName>
</protein>
<feature type="region of interest" description="Disordered" evidence="1">
    <location>
        <begin position="66"/>
        <end position="96"/>
    </location>
</feature>
<evidence type="ECO:0000313" key="2">
    <source>
        <dbReference type="EMBL" id="GGQ09076.1"/>
    </source>
</evidence>
<accession>A0ABQ2R3L2</accession>